<feature type="region of interest" description="Disordered" evidence="1">
    <location>
        <begin position="158"/>
        <end position="183"/>
    </location>
</feature>
<name>A0A401U2H4_CHIPU</name>
<feature type="non-terminal residue" evidence="2">
    <location>
        <position position="183"/>
    </location>
</feature>
<protein>
    <submittedName>
        <fullName evidence="2">Uncharacterized protein</fullName>
    </submittedName>
</protein>
<dbReference type="AlphaFoldDB" id="A0A401U2H4"/>
<accession>A0A401U2H4</accession>
<comment type="caution">
    <text evidence="2">The sequence shown here is derived from an EMBL/GenBank/DDBJ whole genome shotgun (WGS) entry which is preliminary data.</text>
</comment>
<evidence type="ECO:0000256" key="1">
    <source>
        <dbReference type="SAM" id="MobiDB-lite"/>
    </source>
</evidence>
<feature type="non-terminal residue" evidence="2">
    <location>
        <position position="1"/>
    </location>
</feature>
<organism evidence="2 3">
    <name type="scientific">Chiloscyllium punctatum</name>
    <name type="common">Brownbanded bambooshark</name>
    <name type="synonym">Hemiscyllium punctatum</name>
    <dbReference type="NCBI Taxonomy" id="137246"/>
    <lineage>
        <taxon>Eukaryota</taxon>
        <taxon>Metazoa</taxon>
        <taxon>Chordata</taxon>
        <taxon>Craniata</taxon>
        <taxon>Vertebrata</taxon>
        <taxon>Chondrichthyes</taxon>
        <taxon>Elasmobranchii</taxon>
        <taxon>Galeomorphii</taxon>
        <taxon>Galeoidea</taxon>
        <taxon>Orectolobiformes</taxon>
        <taxon>Hemiscylliidae</taxon>
        <taxon>Chiloscyllium</taxon>
    </lineage>
</organism>
<evidence type="ECO:0000313" key="2">
    <source>
        <dbReference type="EMBL" id="GCC49097.1"/>
    </source>
</evidence>
<dbReference type="Proteomes" id="UP000287033">
    <property type="component" value="Unassembled WGS sequence"/>
</dbReference>
<proteinExistence type="predicted"/>
<sequence>RGEPAGNQTIDDLHALDVPGIGHHLEQRGIERQRALQPGEIGEARLTQQLGLLALGTIGIVGVDAVDILDDRQPGGAERISEQERAGVGAVQRDARVRKLVMVIGRERAADHRARRGEVDRKLARDGRMLDIGHAVRREQAAEDMAVLPGLARRERLERADRQSEVEADAVEMAGADAGAGQD</sequence>
<keyword evidence="3" id="KW-1185">Reference proteome</keyword>
<dbReference type="EMBL" id="BEZZ01251179">
    <property type="protein sequence ID" value="GCC49097.1"/>
    <property type="molecule type" value="Genomic_DNA"/>
</dbReference>
<evidence type="ECO:0000313" key="3">
    <source>
        <dbReference type="Proteomes" id="UP000287033"/>
    </source>
</evidence>
<reference evidence="2 3" key="1">
    <citation type="journal article" date="2018" name="Nat. Ecol. Evol.">
        <title>Shark genomes provide insights into elasmobranch evolution and the origin of vertebrates.</title>
        <authorList>
            <person name="Hara Y"/>
            <person name="Yamaguchi K"/>
            <person name="Onimaru K"/>
            <person name="Kadota M"/>
            <person name="Koyanagi M"/>
            <person name="Keeley SD"/>
            <person name="Tatsumi K"/>
            <person name="Tanaka K"/>
            <person name="Motone F"/>
            <person name="Kageyama Y"/>
            <person name="Nozu R"/>
            <person name="Adachi N"/>
            <person name="Nishimura O"/>
            <person name="Nakagawa R"/>
            <person name="Tanegashima C"/>
            <person name="Kiyatake I"/>
            <person name="Matsumoto R"/>
            <person name="Murakumo K"/>
            <person name="Nishida K"/>
            <person name="Terakita A"/>
            <person name="Kuratani S"/>
            <person name="Sato K"/>
            <person name="Hyodo S Kuraku.S."/>
        </authorList>
    </citation>
    <scope>NUCLEOTIDE SEQUENCE [LARGE SCALE GENOMIC DNA]</scope>
</reference>
<gene>
    <name evidence="2" type="ORF">chiPu_0032991</name>
</gene>